<dbReference type="PANTHER" id="PTHR34069:SF2">
    <property type="entry name" value="BETA-KETOACYL-[ACYL-CARRIER-PROTEIN] SYNTHASE III"/>
    <property type="match status" value="1"/>
</dbReference>
<dbReference type="Gene3D" id="3.40.47.10">
    <property type="match status" value="2"/>
</dbReference>
<proteinExistence type="predicted"/>
<comment type="caution">
    <text evidence="5">The sequence shown here is derived from an EMBL/GenBank/DDBJ whole genome shotgun (WGS) entry which is preliminary data.</text>
</comment>
<dbReference type="InterPro" id="IPR016039">
    <property type="entry name" value="Thiolase-like"/>
</dbReference>
<dbReference type="RefSeq" id="WP_047897903.1">
    <property type="nucleotide sequence ID" value="NZ_AEJF01000249.1"/>
</dbReference>
<evidence type="ECO:0000256" key="1">
    <source>
        <dbReference type="ARBA" id="ARBA00022679"/>
    </source>
</evidence>
<dbReference type="AlphaFoldDB" id="A0A0J1FLJ4"/>
<feature type="domain" description="Beta-ketoacyl-[acyl-carrier-protein] synthase III C-terminal" evidence="3">
    <location>
        <begin position="259"/>
        <end position="346"/>
    </location>
</feature>
<dbReference type="GO" id="GO:0004315">
    <property type="term" value="F:3-oxoacyl-[acyl-carrier-protein] synthase activity"/>
    <property type="evidence" value="ECO:0007669"/>
    <property type="project" value="InterPro"/>
</dbReference>
<dbReference type="OrthoDB" id="9072447at2"/>
<evidence type="ECO:0000313" key="5">
    <source>
        <dbReference type="EMBL" id="KLU20568.1"/>
    </source>
</evidence>
<dbReference type="InterPro" id="IPR013747">
    <property type="entry name" value="ACP_syn_III_C"/>
</dbReference>
<evidence type="ECO:0000313" key="6">
    <source>
        <dbReference type="Proteomes" id="UP000035963"/>
    </source>
</evidence>
<name>A0A0J1FLJ4_9BURK</name>
<dbReference type="Pfam" id="PF08545">
    <property type="entry name" value="ACP_syn_III"/>
    <property type="match status" value="1"/>
</dbReference>
<sequence>MSAAPDTDAPDACIVATASYIPVSRVPLIALSGHAPELLEQMADAREALMQSVYADTIHWRQTEYPAGPADADDLATPPDASGILTVAVERELMLSDMALHVARRLLATAGHHAGADTIDQIIVCQGSFEHDLTLSCACRLHCELGQGKAPFALGQLQGVSFVMALKVAAALMATDAQTRTVLIVAAERWRPPFQRTIGALTALGDGAAAVLVQTGAETGWSVRGLTVRTPAVSPGVERRLAWIDTATLTGVIDETCLQAGVSPAAIDWVLPAHLNRTLARDISAQCGISSARTVLGDASSTGYLCAADTPANLDRLLRGIRPHPGQYILAWSAGFQGQAACVLLQFRGGEHVRT</sequence>
<dbReference type="Proteomes" id="UP000035963">
    <property type="component" value="Unassembled WGS sequence"/>
</dbReference>
<evidence type="ECO:0008006" key="7">
    <source>
        <dbReference type="Google" id="ProtNLM"/>
    </source>
</evidence>
<organism evidence="5 6">
    <name type="scientific">Caballeronia mineralivorans PML1(12)</name>
    <dbReference type="NCBI Taxonomy" id="908627"/>
    <lineage>
        <taxon>Bacteria</taxon>
        <taxon>Pseudomonadati</taxon>
        <taxon>Pseudomonadota</taxon>
        <taxon>Betaproteobacteria</taxon>
        <taxon>Burkholderiales</taxon>
        <taxon>Burkholderiaceae</taxon>
        <taxon>Caballeronia</taxon>
    </lineage>
</organism>
<gene>
    <name evidence="5" type="ORF">EOS_40695</name>
</gene>
<protein>
    <recommendedName>
        <fullName evidence="7">3-oxoacyl-ACP synthase</fullName>
    </recommendedName>
</protein>
<feature type="domain" description="Beta-ketoacyl-[acyl-carrier-protein] synthase III N-terminal" evidence="4">
    <location>
        <begin position="161"/>
        <end position="226"/>
    </location>
</feature>
<keyword evidence="1" id="KW-0808">Transferase</keyword>
<evidence type="ECO:0000256" key="2">
    <source>
        <dbReference type="ARBA" id="ARBA00023315"/>
    </source>
</evidence>
<dbReference type="PATRIC" id="fig|908627.4.peg.9137"/>
<dbReference type="EMBL" id="AEJF01000249">
    <property type="protein sequence ID" value="KLU20568.1"/>
    <property type="molecule type" value="Genomic_DNA"/>
</dbReference>
<dbReference type="InterPro" id="IPR013751">
    <property type="entry name" value="ACP_syn_III_N"/>
</dbReference>
<reference evidence="5 6" key="1">
    <citation type="journal article" date="2015" name="Genome Announc.">
        <title>Draft Genome Sequence of Burkholderia sp. Strain PML1(12), an Ectomycorrhizosphere-Inhabiting Bacterium with Effective Mineral-Weathering Ability.</title>
        <authorList>
            <person name="Uroz S."/>
            <person name="Oger P."/>
        </authorList>
    </citation>
    <scope>NUCLEOTIDE SEQUENCE [LARGE SCALE GENOMIC DNA]</scope>
    <source>
        <strain evidence="6">PML1(12)</strain>
    </source>
</reference>
<dbReference type="GO" id="GO:0006633">
    <property type="term" value="P:fatty acid biosynthetic process"/>
    <property type="evidence" value="ECO:0007669"/>
    <property type="project" value="InterPro"/>
</dbReference>
<keyword evidence="6" id="KW-1185">Reference proteome</keyword>
<evidence type="ECO:0000259" key="3">
    <source>
        <dbReference type="Pfam" id="PF08541"/>
    </source>
</evidence>
<keyword evidence="2" id="KW-0012">Acyltransferase</keyword>
<evidence type="ECO:0000259" key="4">
    <source>
        <dbReference type="Pfam" id="PF08545"/>
    </source>
</evidence>
<accession>A0A0J1FLJ4</accession>
<dbReference type="PANTHER" id="PTHR34069">
    <property type="entry name" value="3-OXOACYL-[ACYL-CARRIER-PROTEIN] SYNTHASE 3"/>
    <property type="match status" value="1"/>
</dbReference>
<dbReference type="GO" id="GO:0044550">
    <property type="term" value="P:secondary metabolite biosynthetic process"/>
    <property type="evidence" value="ECO:0007669"/>
    <property type="project" value="TreeGrafter"/>
</dbReference>
<dbReference type="Pfam" id="PF08541">
    <property type="entry name" value="ACP_syn_III_C"/>
    <property type="match status" value="1"/>
</dbReference>
<dbReference type="SUPFAM" id="SSF53901">
    <property type="entry name" value="Thiolase-like"/>
    <property type="match status" value="1"/>
</dbReference>